<accession>A0A5D0J9Q2</accession>
<keyword evidence="2" id="KW-1185">Reference proteome</keyword>
<dbReference type="OrthoDB" id="832379at2"/>
<proteinExistence type="predicted"/>
<reference evidence="1 2" key="1">
    <citation type="submission" date="2019-08" db="EMBL/GenBank/DDBJ databases">
        <title>Seonamhaeicola sediminis sp. nov., isolated from marine sediment.</title>
        <authorList>
            <person name="Cao W.R."/>
        </authorList>
    </citation>
    <scope>NUCLEOTIDE SEQUENCE [LARGE SCALE GENOMIC DNA]</scope>
    <source>
        <strain evidence="1 2">B011</strain>
    </source>
</reference>
<name>A0A5D0J9Q2_9FLAO</name>
<dbReference type="AlphaFoldDB" id="A0A5D0J9Q2"/>
<evidence type="ECO:0000313" key="2">
    <source>
        <dbReference type="Proteomes" id="UP000323930"/>
    </source>
</evidence>
<organism evidence="1 2">
    <name type="scientific">Seonamhaeicola marinus</name>
    <dbReference type="NCBI Taxonomy" id="1912246"/>
    <lineage>
        <taxon>Bacteria</taxon>
        <taxon>Pseudomonadati</taxon>
        <taxon>Bacteroidota</taxon>
        <taxon>Flavobacteriia</taxon>
        <taxon>Flavobacteriales</taxon>
        <taxon>Flavobacteriaceae</taxon>
    </lineage>
</organism>
<sequence>MKINSFYTVILFFSLLVLAGCRKENMEFIEAPEEETLTKSSTITNLMKNVTSNDGSKDNILDSANCFNINLPIEVTANGTKINVTAKEDYKIVEYIFDESDDDIDELNITYPITLTLSDFTEVTISTPNELASYKTTCKGENVKDDDIECLDFNYPITGSIANTISGNLDNISFSTDEELFQFLENLNNTDLVALNFPISVTLFDNTQINIFNFIDLARVISMYKDSCDEDDDFNYNDDDCDDCNVTELADILTTCNSWTVDKLKRYGNDLDDVYDGYTFNFYSNGNLGVYWGGTSAYGTWVASGEGNNITVTINVPGLDYCNADWRLHEIAEYTENKIDLRVGYNNRLRYNNVCE</sequence>
<evidence type="ECO:0000313" key="1">
    <source>
        <dbReference type="EMBL" id="TYA92241.1"/>
    </source>
</evidence>
<dbReference type="RefSeq" id="WP_148539848.1">
    <property type="nucleotide sequence ID" value="NZ_VSDQ01000163.1"/>
</dbReference>
<comment type="caution">
    <text evidence="1">The sequence shown here is derived from an EMBL/GenBank/DDBJ whole genome shotgun (WGS) entry which is preliminary data.</text>
</comment>
<protein>
    <submittedName>
        <fullName evidence="1">Uncharacterized protein</fullName>
    </submittedName>
</protein>
<dbReference type="EMBL" id="VSDQ01000163">
    <property type="protein sequence ID" value="TYA92241.1"/>
    <property type="molecule type" value="Genomic_DNA"/>
</dbReference>
<dbReference type="PROSITE" id="PS51257">
    <property type="entry name" value="PROKAR_LIPOPROTEIN"/>
    <property type="match status" value="1"/>
</dbReference>
<dbReference type="Proteomes" id="UP000323930">
    <property type="component" value="Unassembled WGS sequence"/>
</dbReference>
<gene>
    <name evidence="1" type="ORF">FUA24_02070</name>
</gene>